<dbReference type="PROSITE" id="PS51257">
    <property type="entry name" value="PROKAR_LIPOPROTEIN"/>
    <property type="match status" value="1"/>
</dbReference>
<accession>A0ABW3I525</accession>
<dbReference type="RefSeq" id="WP_377716147.1">
    <property type="nucleotide sequence ID" value="NZ_JBHTJM010000009.1"/>
</dbReference>
<evidence type="ECO:0008006" key="4">
    <source>
        <dbReference type="Google" id="ProtNLM"/>
    </source>
</evidence>
<dbReference type="Proteomes" id="UP001596997">
    <property type="component" value="Unassembled WGS sequence"/>
</dbReference>
<evidence type="ECO:0000313" key="2">
    <source>
        <dbReference type="EMBL" id="MFD0964607.1"/>
    </source>
</evidence>
<comment type="caution">
    <text evidence="2">The sequence shown here is derived from an EMBL/GenBank/DDBJ whole genome shotgun (WGS) entry which is preliminary data.</text>
</comment>
<evidence type="ECO:0000313" key="3">
    <source>
        <dbReference type="Proteomes" id="UP001596997"/>
    </source>
</evidence>
<evidence type="ECO:0000256" key="1">
    <source>
        <dbReference type="SAM" id="MobiDB-lite"/>
    </source>
</evidence>
<proteinExistence type="predicted"/>
<feature type="region of interest" description="Disordered" evidence="1">
    <location>
        <begin position="61"/>
        <end position="89"/>
    </location>
</feature>
<name>A0ABW3I525_9FLAO</name>
<dbReference type="EMBL" id="JBHTJM010000009">
    <property type="protein sequence ID" value="MFD0964607.1"/>
    <property type="molecule type" value="Genomic_DNA"/>
</dbReference>
<gene>
    <name evidence="2" type="ORF">ACFQ1O_11385</name>
</gene>
<protein>
    <recommendedName>
        <fullName evidence="4">Thrombospondin type 3 repeat-containing protein</fullName>
    </recommendedName>
</protein>
<keyword evidence="3" id="KW-1185">Reference proteome</keyword>
<sequence length="293" mass="32733">MKKFLISVIILIVISSCSGEENVLLTDNDGDGVLTQDEDINGDGDFTNDDTDGDGVANYLDDDDDGDGILTQDEDINDDGDFTNDDTDGDGIVNYLDDDDDNDYILTIDEGPDSDVDCNNVPDYIDMNFNQQINGSWRLVKAGSGFSGGGSYPSSKGIRLNNDTLTYLSRTGFPGSYDTIRYNRYIYKANMDIDGVNYVYNNTEFIGIDNNLNKDTIYSKQFGGLCQSPIGGYLTSNTFGFFYIDDDFVDNEIYYCSSGDFCINQSQDTLKFYSYTHSTNFSGYRRSFEFVRD</sequence>
<organism evidence="2 3">
    <name type="scientific">Pseudofulvibacter geojedonensis</name>
    <dbReference type="NCBI Taxonomy" id="1123758"/>
    <lineage>
        <taxon>Bacteria</taxon>
        <taxon>Pseudomonadati</taxon>
        <taxon>Bacteroidota</taxon>
        <taxon>Flavobacteriia</taxon>
        <taxon>Flavobacteriales</taxon>
        <taxon>Flavobacteriaceae</taxon>
        <taxon>Pseudofulvibacter</taxon>
    </lineage>
</organism>
<reference evidence="3" key="1">
    <citation type="journal article" date="2019" name="Int. J. Syst. Evol. Microbiol.">
        <title>The Global Catalogue of Microorganisms (GCM) 10K type strain sequencing project: providing services to taxonomists for standard genome sequencing and annotation.</title>
        <authorList>
            <consortium name="The Broad Institute Genomics Platform"/>
            <consortium name="The Broad Institute Genome Sequencing Center for Infectious Disease"/>
            <person name="Wu L."/>
            <person name="Ma J."/>
        </authorList>
    </citation>
    <scope>NUCLEOTIDE SEQUENCE [LARGE SCALE GENOMIC DNA]</scope>
    <source>
        <strain evidence="3">CCUG 62114</strain>
    </source>
</reference>